<sequence length="503" mass="56730">MTTSSLLSSFPLNLKSLESIQENGSTIPQYRQNKKCGNGIVHLGPGAFFRGHQAWYTHKAMEKCGGDWGITAVSMRSSKVKEALSPQDGLYTLVELDKKISHEVIGSISKVLVLGEDYNEVMHTLCSSTTYFVTLTITEKGYCLNANGDLDINHPDIIHDLIETSSKVSAIGLLAKALESRFLNSVAPFCVISCDNITDNGKRLKKALVKYTGEYNLALSDWLDEFLICPSTMVDSITPATDEQLKSMVSNQYAIQDNWPIKRESFLQWVIEDGLPEHRPAWEQCGAIFTDNVRGFEAAKLRLLNCPHSTIAYLGSLMEVETVYDAMQYEPLVRFVKDMLDSEVMPSIEPPKELDAFIYSRAILERFNNPNVKHLLSQIAWDGSQKLPIRILPIIEENLENNRSICMLCHCVAAWMLFLRKQYLADREIVDPHNSLLLDIVMQCNNNAEHDVNIFVSMTPVFSDVLKRSKKFQQVLTRVYASLSGVLDDPAYPWYRKLLAKAS</sequence>
<keyword evidence="1 4" id="KW-0560">Oxidoreductase</keyword>
<evidence type="ECO:0000313" key="5">
    <source>
        <dbReference type="Proteomes" id="UP001595478"/>
    </source>
</evidence>
<dbReference type="Gene3D" id="1.10.1040.10">
    <property type="entry name" value="N-(1-d-carboxylethyl)-l-norvaline Dehydrogenase, domain 2"/>
    <property type="match status" value="1"/>
</dbReference>
<evidence type="ECO:0000256" key="1">
    <source>
        <dbReference type="ARBA" id="ARBA00023002"/>
    </source>
</evidence>
<dbReference type="PANTHER" id="PTHR43362">
    <property type="entry name" value="MANNITOL DEHYDROGENASE DSF1-RELATED"/>
    <property type="match status" value="1"/>
</dbReference>
<dbReference type="Proteomes" id="UP001595478">
    <property type="component" value="Unassembled WGS sequence"/>
</dbReference>
<dbReference type="InterPro" id="IPR036291">
    <property type="entry name" value="NAD(P)-bd_dom_sf"/>
</dbReference>
<dbReference type="EC" id="1.1.1.-" evidence="4"/>
<proteinExistence type="predicted"/>
<comment type="caution">
    <text evidence="4">The sequence shown here is derived from an EMBL/GenBank/DDBJ whole genome shotgun (WGS) entry which is preliminary data.</text>
</comment>
<feature type="domain" description="Mannitol dehydrogenase C-terminal" evidence="3">
    <location>
        <begin position="292"/>
        <end position="480"/>
    </location>
</feature>
<dbReference type="RefSeq" id="WP_376919693.1">
    <property type="nucleotide sequence ID" value="NZ_JBHRSW010000014.1"/>
</dbReference>
<dbReference type="InterPro" id="IPR050988">
    <property type="entry name" value="Mannitol_DH/Oxidoreductase"/>
</dbReference>
<dbReference type="EMBL" id="JBHRSW010000014">
    <property type="protein sequence ID" value="MFC3121554.1"/>
    <property type="molecule type" value="Genomic_DNA"/>
</dbReference>
<dbReference type="SUPFAM" id="SSF51735">
    <property type="entry name" value="NAD(P)-binding Rossmann-fold domains"/>
    <property type="match status" value="1"/>
</dbReference>
<dbReference type="InterPro" id="IPR013131">
    <property type="entry name" value="Mannitol_DH_N"/>
</dbReference>
<dbReference type="Pfam" id="PF08125">
    <property type="entry name" value="Mannitol_dh_C"/>
    <property type="match status" value="1"/>
</dbReference>
<feature type="domain" description="Mannitol dehydrogenase N-terminal" evidence="2">
    <location>
        <begin position="39"/>
        <end position="283"/>
    </location>
</feature>
<evidence type="ECO:0000259" key="3">
    <source>
        <dbReference type="Pfam" id="PF08125"/>
    </source>
</evidence>
<dbReference type="PRINTS" id="PR00084">
    <property type="entry name" value="MTLDHDRGNASE"/>
</dbReference>
<dbReference type="Pfam" id="PF01232">
    <property type="entry name" value="Mannitol_dh"/>
    <property type="match status" value="1"/>
</dbReference>
<evidence type="ECO:0000259" key="2">
    <source>
        <dbReference type="Pfam" id="PF01232"/>
    </source>
</evidence>
<accession>A0ABV7FQC7</accession>
<dbReference type="InterPro" id="IPR000669">
    <property type="entry name" value="Mannitol_DH"/>
</dbReference>
<dbReference type="GO" id="GO:0016491">
    <property type="term" value="F:oxidoreductase activity"/>
    <property type="evidence" value="ECO:0007669"/>
    <property type="project" value="UniProtKB-KW"/>
</dbReference>
<name>A0ABV7FQC7_9ALTE</name>
<keyword evidence="5" id="KW-1185">Reference proteome</keyword>
<dbReference type="SUPFAM" id="SSF48179">
    <property type="entry name" value="6-phosphogluconate dehydrogenase C-terminal domain-like"/>
    <property type="match status" value="1"/>
</dbReference>
<dbReference type="InterPro" id="IPR013328">
    <property type="entry name" value="6PGD_dom2"/>
</dbReference>
<reference evidence="5" key="1">
    <citation type="journal article" date="2019" name="Int. J. Syst. Evol. Microbiol.">
        <title>The Global Catalogue of Microorganisms (GCM) 10K type strain sequencing project: providing services to taxonomists for standard genome sequencing and annotation.</title>
        <authorList>
            <consortium name="The Broad Institute Genomics Platform"/>
            <consortium name="The Broad Institute Genome Sequencing Center for Infectious Disease"/>
            <person name="Wu L."/>
            <person name="Ma J."/>
        </authorList>
    </citation>
    <scope>NUCLEOTIDE SEQUENCE [LARGE SCALE GENOMIC DNA]</scope>
    <source>
        <strain evidence="5">KCTC 52473</strain>
    </source>
</reference>
<evidence type="ECO:0000313" key="4">
    <source>
        <dbReference type="EMBL" id="MFC3121554.1"/>
    </source>
</evidence>
<dbReference type="InterPro" id="IPR008927">
    <property type="entry name" value="6-PGluconate_DH-like_C_sf"/>
</dbReference>
<dbReference type="InterPro" id="IPR013118">
    <property type="entry name" value="Mannitol_DH_C"/>
</dbReference>
<dbReference type="Gene3D" id="3.40.50.720">
    <property type="entry name" value="NAD(P)-binding Rossmann-like Domain"/>
    <property type="match status" value="1"/>
</dbReference>
<gene>
    <name evidence="4" type="ORF">ACFOHL_07960</name>
</gene>
<dbReference type="PANTHER" id="PTHR43362:SF1">
    <property type="entry name" value="MANNITOL DEHYDROGENASE 2-RELATED"/>
    <property type="match status" value="1"/>
</dbReference>
<organism evidence="4 5">
    <name type="scientific">Agaribacter flavus</name>
    <dbReference type="NCBI Taxonomy" id="1902781"/>
    <lineage>
        <taxon>Bacteria</taxon>
        <taxon>Pseudomonadati</taxon>
        <taxon>Pseudomonadota</taxon>
        <taxon>Gammaproteobacteria</taxon>
        <taxon>Alteromonadales</taxon>
        <taxon>Alteromonadaceae</taxon>
        <taxon>Agaribacter</taxon>
    </lineage>
</organism>
<protein>
    <submittedName>
        <fullName evidence="4">Mannitol dehydrogenase family protein</fullName>
        <ecNumber evidence="4">1.1.1.-</ecNumber>
    </submittedName>
</protein>